<gene>
    <name evidence="1" type="ORF">SAMN05421677_106148</name>
</gene>
<keyword evidence="2" id="KW-1185">Reference proteome</keyword>
<dbReference type="EMBL" id="FNIZ01000006">
    <property type="protein sequence ID" value="SDO60899.1"/>
    <property type="molecule type" value="Genomic_DNA"/>
</dbReference>
<dbReference type="STRING" id="240303.SAMN05421677_106148"/>
<organism evidence="1 2">
    <name type="scientific">Halobacillus aidingensis</name>
    <dbReference type="NCBI Taxonomy" id="240303"/>
    <lineage>
        <taxon>Bacteria</taxon>
        <taxon>Bacillati</taxon>
        <taxon>Bacillota</taxon>
        <taxon>Bacilli</taxon>
        <taxon>Bacillales</taxon>
        <taxon>Bacillaceae</taxon>
        <taxon>Halobacillus</taxon>
    </lineage>
</organism>
<dbReference type="SUPFAM" id="SSF49764">
    <property type="entry name" value="HSP20-like chaperones"/>
    <property type="match status" value="1"/>
</dbReference>
<evidence type="ECO:0000313" key="1">
    <source>
        <dbReference type="EMBL" id="SDO60899.1"/>
    </source>
</evidence>
<protein>
    <recommendedName>
        <fullName evidence="3">Molecular chaperone IbpA, HSP20 family</fullName>
    </recommendedName>
</protein>
<dbReference type="AlphaFoldDB" id="A0A1H0KY79"/>
<name>A0A1H0KY79_HALAD</name>
<dbReference type="RefSeq" id="WP_089652027.1">
    <property type="nucleotide sequence ID" value="NZ_FNIZ01000006.1"/>
</dbReference>
<evidence type="ECO:0008006" key="3">
    <source>
        <dbReference type="Google" id="ProtNLM"/>
    </source>
</evidence>
<sequence length="138" mass="15842">MKDIMNWFNPLGKESSFLPDDLMDMGKMNDFVQKSIQDALTPNDQQKPKHPSSDYRVMELMKEVVVTIPIPYEVDVEAIRLSVGSGKLFVSGIWAERMEIALPAQTSRRNGYAQYQDGAIEVRLQKKSSDEKEIFLHY</sequence>
<dbReference type="OrthoDB" id="2691949at2"/>
<dbReference type="Proteomes" id="UP000198860">
    <property type="component" value="Unassembled WGS sequence"/>
</dbReference>
<accession>A0A1H0KY79</accession>
<evidence type="ECO:0000313" key="2">
    <source>
        <dbReference type="Proteomes" id="UP000198860"/>
    </source>
</evidence>
<dbReference type="InterPro" id="IPR008978">
    <property type="entry name" value="HSP20-like_chaperone"/>
</dbReference>
<reference evidence="2" key="1">
    <citation type="submission" date="2016-10" db="EMBL/GenBank/DDBJ databases">
        <authorList>
            <person name="Varghese N."/>
            <person name="Submissions S."/>
        </authorList>
    </citation>
    <scope>NUCLEOTIDE SEQUENCE [LARGE SCALE GENOMIC DNA]</scope>
    <source>
        <strain evidence="2">CGMCC 1.3703</strain>
    </source>
</reference>
<proteinExistence type="predicted"/>